<evidence type="ECO:0000256" key="2">
    <source>
        <dbReference type="ARBA" id="ARBA00023163"/>
    </source>
</evidence>
<dbReference type="InterPro" id="IPR009057">
    <property type="entry name" value="Homeodomain-like_sf"/>
</dbReference>
<keyword evidence="1" id="KW-0805">Transcription regulation</keyword>
<accession>A0A1Q9ADS1</accession>
<dbReference type="Pfam" id="PF12833">
    <property type="entry name" value="HTH_18"/>
    <property type="match status" value="1"/>
</dbReference>
<dbReference type="GO" id="GO:0003700">
    <property type="term" value="F:DNA-binding transcription factor activity"/>
    <property type="evidence" value="ECO:0007669"/>
    <property type="project" value="InterPro"/>
</dbReference>
<dbReference type="GO" id="GO:0043565">
    <property type="term" value="F:sequence-specific DNA binding"/>
    <property type="evidence" value="ECO:0007669"/>
    <property type="project" value="InterPro"/>
</dbReference>
<dbReference type="SUPFAM" id="SSF46689">
    <property type="entry name" value="Homeodomain-like"/>
    <property type="match status" value="1"/>
</dbReference>
<dbReference type="OrthoDB" id="7285481at2"/>
<proteinExistence type="predicted"/>
<dbReference type="PROSITE" id="PS01124">
    <property type="entry name" value="HTH_ARAC_FAMILY_2"/>
    <property type="match status" value="1"/>
</dbReference>
<dbReference type="STRING" id="1672749.BJF92_18675"/>
<protein>
    <submittedName>
        <fullName evidence="5">Transcriptional regulator</fullName>
    </submittedName>
</protein>
<dbReference type="PANTHER" id="PTHR47893:SF1">
    <property type="entry name" value="REGULATORY PROTEIN PCHR"/>
    <property type="match status" value="1"/>
</dbReference>
<keyword evidence="2" id="KW-0804">Transcription</keyword>
<feature type="region of interest" description="Disordered" evidence="3">
    <location>
        <begin position="318"/>
        <end position="337"/>
    </location>
</feature>
<dbReference type="AlphaFoldDB" id="A0A1Q9ADS1"/>
<dbReference type="Gene3D" id="1.10.10.60">
    <property type="entry name" value="Homeodomain-like"/>
    <property type="match status" value="1"/>
</dbReference>
<dbReference type="InterPro" id="IPR018060">
    <property type="entry name" value="HTH_AraC"/>
</dbReference>
<evidence type="ECO:0000259" key="4">
    <source>
        <dbReference type="PROSITE" id="PS01124"/>
    </source>
</evidence>
<name>A0A1Q9ADS1_9HYPH</name>
<dbReference type="InterPro" id="IPR053142">
    <property type="entry name" value="PchR_regulatory_protein"/>
</dbReference>
<evidence type="ECO:0000313" key="5">
    <source>
        <dbReference type="EMBL" id="OLP53057.1"/>
    </source>
</evidence>
<evidence type="ECO:0000313" key="6">
    <source>
        <dbReference type="Proteomes" id="UP000186143"/>
    </source>
</evidence>
<evidence type="ECO:0000256" key="3">
    <source>
        <dbReference type="SAM" id="MobiDB-lite"/>
    </source>
</evidence>
<gene>
    <name evidence="5" type="ORF">BJF92_18675</name>
</gene>
<dbReference type="RefSeq" id="WP_075636921.1">
    <property type="nucleotide sequence ID" value="NZ_MKIO01000041.1"/>
</dbReference>
<comment type="caution">
    <text evidence="5">The sequence shown here is derived from an EMBL/GenBank/DDBJ whole genome shotgun (WGS) entry which is preliminary data.</text>
</comment>
<dbReference type="EMBL" id="MKIO01000041">
    <property type="protein sequence ID" value="OLP53057.1"/>
    <property type="molecule type" value="Genomic_DNA"/>
</dbReference>
<dbReference type="Proteomes" id="UP000186143">
    <property type="component" value="Unassembled WGS sequence"/>
</dbReference>
<dbReference type="SMART" id="SM00342">
    <property type="entry name" value="HTH_ARAC"/>
    <property type="match status" value="1"/>
</dbReference>
<dbReference type="PANTHER" id="PTHR47893">
    <property type="entry name" value="REGULATORY PROTEIN PCHR"/>
    <property type="match status" value="1"/>
</dbReference>
<sequence>MKIASQTIDFSHHRRVDTRAIDEAREAIGRIFCPHFLDVTDRARARFHARHAVADGPGYSVNLVSYGAEVEIDPGELSRFFLLQLPLKGHARVRCGTAMVEAAAGRRASLLSPTLATRMRWMEGCEKLIVLIERAAVECHAAAFDGGRDGPVEFSPEIDLTAPVGRAALQHAVLMAAAAVSPLPLPEAYRLLLRDGLISLLFNGLGHNRSAPSPRPGTVDAPAPVRRAQAFIEAHAAHPITTAEIATAAGLSLRSLQDAFRKARGMTLIEALQAARLEKLRAKLLRPEEALTVADAVFDCGLGHLGRAAAAYRDRYGETPSQTLRRGLPQARHGMRT</sequence>
<dbReference type="Pfam" id="PF14525">
    <property type="entry name" value="AraC_binding_2"/>
    <property type="match status" value="1"/>
</dbReference>
<evidence type="ECO:0000256" key="1">
    <source>
        <dbReference type="ARBA" id="ARBA00023015"/>
    </source>
</evidence>
<reference evidence="5 6" key="1">
    <citation type="submission" date="2016-09" db="EMBL/GenBank/DDBJ databases">
        <title>Rhizobium sp. nov., a novel species isolated from the rice rhizosphere.</title>
        <authorList>
            <person name="Zhao J."/>
            <person name="Zhang X."/>
        </authorList>
    </citation>
    <scope>NUCLEOTIDE SEQUENCE [LARGE SCALE GENOMIC DNA]</scope>
    <source>
        <strain evidence="5 6">MH17</strain>
    </source>
</reference>
<dbReference type="InterPro" id="IPR035418">
    <property type="entry name" value="AraC-bd_2"/>
</dbReference>
<feature type="domain" description="HTH araC/xylS-type" evidence="4">
    <location>
        <begin position="226"/>
        <end position="326"/>
    </location>
</feature>
<organism evidence="5 6">
    <name type="scientific">Xaviernesmea rhizosphaerae</name>
    <dbReference type="NCBI Taxonomy" id="1672749"/>
    <lineage>
        <taxon>Bacteria</taxon>
        <taxon>Pseudomonadati</taxon>
        <taxon>Pseudomonadota</taxon>
        <taxon>Alphaproteobacteria</taxon>
        <taxon>Hyphomicrobiales</taxon>
        <taxon>Rhizobiaceae</taxon>
        <taxon>Rhizobium/Agrobacterium group</taxon>
        <taxon>Xaviernesmea</taxon>
    </lineage>
</organism>